<dbReference type="KEGG" id="amr:AM1_5355"/>
<dbReference type="Proteomes" id="UP000000268">
    <property type="component" value="Chromosome"/>
</dbReference>
<sequence>MKEFGLDHDVNCLLPSPSTMENLEQELEALRQENTLLQGLMTGGYAYFLHHFIVGHQSEMGLSAEACEKIVVDALRRVLSTQDRFQCEYLSEIEAILNKMTTVVPIEPYLQKVPPPEVPDPPTASDQS</sequence>
<dbReference type="AlphaFoldDB" id="B0CBR1"/>
<dbReference type="HOGENOM" id="CLU_1954785_0_0_3"/>
<proteinExistence type="predicted"/>
<reference evidence="1 2" key="1">
    <citation type="journal article" date="2008" name="Proc. Natl. Acad. Sci. U.S.A.">
        <title>Niche adaptation and genome expansion in the chlorophyll d-producing cyanobacterium Acaryochloris marina.</title>
        <authorList>
            <person name="Swingley W.D."/>
            <person name="Chen M."/>
            <person name="Cheung P.C."/>
            <person name="Conrad A.L."/>
            <person name="Dejesa L.C."/>
            <person name="Hao J."/>
            <person name="Honchak B.M."/>
            <person name="Karbach L.E."/>
            <person name="Kurdoglu A."/>
            <person name="Lahiri S."/>
            <person name="Mastrian S.D."/>
            <person name="Miyashita H."/>
            <person name="Page L."/>
            <person name="Ramakrishna P."/>
            <person name="Satoh S."/>
            <person name="Sattley W.M."/>
            <person name="Shimada Y."/>
            <person name="Taylor H.L."/>
            <person name="Tomo T."/>
            <person name="Tsuchiya T."/>
            <person name="Wang Z.T."/>
            <person name="Raymond J."/>
            <person name="Mimuro M."/>
            <person name="Blankenship R.E."/>
            <person name="Touchman J.W."/>
        </authorList>
    </citation>
    <scope>NUCLEOTIDE SEQUENCE [LARGE SCALE GENOMIC DNA]</scope>
    <source>
        <strain evidence="2">MBIC 11017</strain>
    </source>
</reference>
<accession>B0CBR1</accession>
<gene>
    <name evidence="1" type="ordered locus">AM1_5355</name>
</gene>
<organism evidence="1 2">
    <name type="scientific">Acaryochloris marina (strain MBIC 11017)</name>
    <dbReference type="NCBI Taxonomy" id="329726"/>
    <lineage>
        <taxon>Bacteria</taxon>
        <taxon>Bacillati</taxon>
        <taxon>Cyanobacteriota</taxon>
        <taxon>Cyanophyceae</taxon>
        <taxon>Acaryochloridales</taxon>
        <taxon>Acaryochloridaceae</taxon>
        <taxon>Acaryochloris</taxon>
    </lineage>
</organism>
<evidence type="ECO:0000313" key="1">
    <source>
        <dbReference type="EMBL" id="ABW30311.1"/>
    </source>
</evidence>
<protein>
    <submittedName>
        <fullName evidence="1">Uncharacterized protein</fullName>
    </submittedName>
</protein>
<dbReference type="OrthoDB" id="574498at2"/>
<keyword evidence="2" id="KW-1185">Reference proteome</keyword>
<name>B0CBR1_ACAM1</name>
<evidence type="ECO:0000313" key="2">
    <source>
        <dbReference type="Proteomes" id="UP000000268"/>
    </source>
</evidence>
<dbReference type="EMBL" id="CP000828">
    <property type="protein sequence ID" value="ABW30311.1"/>
    <property type="molecule type" value="Genomic_DNA"/>
</dbReference>